<keyword evidence="3" id="KW-0804">Transcription</keyword>
<dbReference type="KEGG" id="talb:FTW19_07120"/>
<dbReference type="Proteomes" id="UP000321820">
    <property type="component" value="Chromosome"/>
</dbReference>
<dbReference type="SUPFAM" id="SSF46785">
    <property type="entry name" value="Winged helix' DNA-binding domain"/>
    <property type="match status" value="1"/>
</dbReference>
<keyword evidence="1" id="KW-0805">Transcription regulation</keyword>
<dbReference type="GO" id="GO:0003700">
    <property type="term" value="F:DNA-binding transcription factor activity"/>
    <property type="evidence" value="ECO:0007669"/>
    <property type="project" value="InterPro"/>
</dbReference>
<name>A0A5B9E9F9_9BACT</name>
<evidence type="ECO:0000313" key="5">
    <source>
        <dbReference type="EMBL" id="QEE27785.1"/>
    </source>
</evidence>
<dbReference type="InterPro" id="IPR051081">
    <property type="entry name" value="HTH_MetalResp_TranReg"/>
</dbReference>
<dbReference type="InterPro" id="IPR036388">
    <property type="entry name" value="WH-like_DNA-bd_sf"/>
</dbReference>
<organism evidence="5 6">
    <name type="scientific">Terriglobus albidus</name>
    <dbReference type="NCBI Taxonomy" id="1592106"/>
    <lineage>
        <taxon>Bacteria</taxon>
        <taxon>Pseudomonadati</taxon>
        <taxon>Acidobacteriota</taxon>
        <taxon>Terriglobia</taxon>
        <taxon>Terriglobales</taxon>
        <taxon>Acidobacteriaceae</taxon>
        <taxon>Terriglobus</taxon>
    </lineage>
</organism>
<evidence type="ECO:0000256" key="2">
    <source>
        <dbReference type="ARBA" id="ARBA00023125"/>
    </source>
</evidence>
<dbReference type="NCBIfam" id="NF033788">
    <property type="entry name" value="HTH_metalloreg"/>
    <property type="match status" value="1"/>
</dbReference>
<gene>
    <name evidence="5" type="ORF">FTW19_07120</name>
</gene>
<evidence type="ECO:0000259" key="4">
    <source>
        <dbReference type="PROSITE" id="PS50987"/>
    </source>
</evidence>
<evidence type="ECO:0000313" key="6">
    <source>
        <dbReference type="Proteomes" id="UP000321820"/>
    </source>
</evidence>
<feature type="domain" description="HTH arsR-type" evidence="4">
    <location>
        <begin position="2"/>
        <end position="99"/>
    </location>
</feature>
<keyword evidence="6" id="KW-1185">Reference proteome</keyword>
<keyword evidence="2" id="KW-0238">DNA-binding</keyword>
<dbReference type="GO" id="GO:0003677">
    <property type="term" value="F:DNA binding"/>
    <property type="evidence" value="ECO:0007669"/>
    <property type="project" value="UniProtKB-KW"/>
</dbReference>
<dbReference type="InterPro" id="IPR011991">
    <property type="entry name" value="ArsR-like_HTH"/>
</dbReference>
<dbReference type="OrthoDB" id="9798835at2"/>
<dbReference type="SMART" id="SM00418">
    <property type="entry name" value="HTH_ARSR"/>
    <property type="match status" value="1"/>
</dbReference>
<dbReference type="EMBL" id="CP042806">
    <property type="protein sequence ID" value="QEE27785.1"/>
    <property type="molecule type" value="Genomic_DNA"/>
</dbReference>
<evidence type="ECO:0000256" key="1">
    <source>
        <dbReference type="ARBA" id="ARBA00023015"/>
    </source>
</evidence>
<protein>
    <submittedName>
        <fullName evidence="5">Metalloregulator ArsR/SmtB family transcription factor</fullName>
    </submittedName>
</protein>
<dbReference type="PROSITE" id="PS50987">
    <property type="entry name" value="HTH_ARSR_2"/>
    <property type="match status" value="1"/>
</dbReference>
<reference evidence="5 6" key="1">
    <citation type="submission" date="2019-08" db="EMBL/GenBank/DDBJ databases">
        <title>Complete genome sequence of Terriglobus albidus strain ORNL.</title>
        <authorList>
            <person name="Podar M."/>
        </authorList>
    </citation>
    <scope>NUCLEOTIDE SEQUENCE [LARGE SCALE GENOMIC DNA]</scope>
    <source>
        <strain evidence="5 6">ORNL</strain>
    </source>
</reference>
<dbReference type="PANTHER" id="PTHR33154">
    <property type="entry name" value="TRANSCRIPTIONAL REGULATOR, ARSR FAMILY"/>
    <property type="match status" value="1"/>
</dbReference>
<dbReference type="InterPro" id="IPR036390">
    <property type="entry name" value="WH_DNA-bd_sf"/>
</dbReference>
<accession>A0A5B9E9F9</accession>
<dbReference type="CDD" id="cd00090">
    <property type="entry name" value="HTH_ARSR"/>
    <property type="match status" value="1"/>
</dbReference>
<dbReference type="PRINTS" id="PR00778">
    <property type="entry name" value="HTHARSR"/>
</dbReference>
<dbReference type="InterPro" id="IPR001845">
    <property type="entry name" value="HTH_ArsR_DNA-bd_dom"/>
</dbReference>
<proteinExistence type="predicted"/>
<dbReference type="PANTHER" id="PTHR33154:SF18">
    <property type="entry name" value="ARSENICAL RESISTANCE OPERON REPRESSOR"/>
    <property type="match status" value="1"/>
</dbReference>
<evidence type="ECO:0000256" key="3">
    <source>
        <dbReference type="ARBA" id="ARBA00023163"/>
    </source>
</evidence>
<dbReference type="RefSeq" id="WP_147646975.1">
    <property type="nucleotide sequence ID" value="NZ_CP042806.1"/>
</dbReference>
<sequence length="132" mass="14977">MTARGRTEQLAQIFTALSDPTRLRILNLLNGREVCVCYFVEILNEPQPKISRHLAYLRSAGMVATRKEGKWVHYSIAWPEEKDLRKALSAALRALEDDRKMQADLRHLEMACCSPQKFVTLEGAPVPARAVE</sequence>
<dbReference type="Pfam" id="PF01022">
    <property type="entry name" value="HTH_5"/>
    <property type="match status" value="1"/>
</dbReference>
<dbReference type="Gene3D" id="1.10.10.10">
    <property type="entry name" value="Winged helix-like DNA-binding domain superfamily/Winged helix DNA-binding domain"/>
    <property type="match status" value="1"/>
</dbReference>
<dbReference type="AlphaFoldDB" id="A0A5B9E9F9"/>